<keyword evidence="1" id="KW-1133">Transmembrane helix</keyword>
<keyword evidence="1" id="KW-0472">Membrane</keyword>
<feature type="transmembrane region" description="Helical" evidence="1">
    <location>
        <begin position="18"/>
        <end position="34"/>
    </location>
</feature>
<dbReference type="AlphaFoldDB" id="A0A165XTD7"/>
<dbReference type="Proteomes" id="UP000076798">
    <property type="component" value="Unassembled WGS sequence"/>
</dbReference>
<name>A0A165XTD7_9AGAM</name>
<evidence type="ECO:0000256" key="1">
    <source>
        <dbReference type="SAM" id="Phobius"/>
    </source>
</evidence>
<gene>
    <name evidence="2" type="ORF">SISSUDRAFT_533442</name>
</gene>
<sequence>MIFLCFGCYMNDAARSNLVNLLVLFVYFAGRFFYTKWSFCRHNQEFTLGTCGRCFFVAGYCEASPRCNPPDVSITGLSPVTNSGWATFINAFLDPPTTSEDPACLEVSRTSRFMIGPCAT</sequence>
<keyword evidence="3" id="KW-1185">Reference proteome</keyword>
<evidence type="ECO:0000313" key="2">
    <source>
        <dbReference type="EMBL" id="KZT32523.1"/>
    </source>
</evidence>
<organism evidence="2 3">
    <name type="scientific">Sistotremastrum suecicum HHB10207 ss-3</name>
    <dbReference type="NCBI Taxonomy" id="1314776"/>
    <lineage>
        <taxon>Eukaryota</taxon>
        <taxon>Fungi</taxon>
        <taxon>Dikarya</taxon>
        <taxon>Basidiomycota</taxon>
        <taxon>Agaricomycotina</taxon>
        <taxon>Agaricomycetes</taxon>
        <taxon>Sistotremastrales</taxon>
        <taxon>Sistotremastraceae</taxon>
        <taxon>Sistotremastrum</taxon>
    </lineage>
</organism>
<keyword evidence="1" id="KW-0812">Transmembrane</keyword>
<protein>
    <submittedName>
        <fullName evidence="2">Uncharacterized protein</fullName>
    </submittedName>
</protein>
<proteinExistence type="predicted"/>
<accession>A0A165XTD7</accession>
<reference evidence="2 3" key="1">
    <citation type="journal article" date="2016" name="Mol. Biol. Evol.">
        <title>Comparative Genomics of Early-Diverging Mushroom-Forming Fungi Provides Insights into the Origins of Lignocellulose Decay Capabilities.</title>
        <authorList>
            <person name="Nagy L.G."/>
            <person name="Riley R."/>
            <person name="Tritt A."/>
            <person name="Adam C."/>
            <person name="Daum C."/>
            <person name="Floudas D."/>
            <person name="Sun H."/>
            <person name="Yadav J.S."/>
            <person name="Pangilinan J."/>
            <person name="Larsson K.H."/>
            <person name="Matsuura K."/>
            <person name="Barry K."/>
            <person name="Labutti K."/>
            <person name="Kuo R."/>
            <person name="Ohm R.A."/>
            <person name="Bhattacharya S.S."/>
            <person name="Shirouzu T."/>
            <person name="Yoshinaga Y."/>
            <person name="Martin F.M."/>
            <person name="Grigoriev I.V."/>
            <person name="Hibbett D.S."/>
        </authorList>
    </citation>
    <scope>NUCLEOTIDE SEQUENCE [LARGE SCALE GENOMIC DNA]</scope>
    <source>
        <strain evidence="2 3">HHB10207 ss-3</strain>
    </source>
</reference>
<evidence type="ECO:0000313" key="3">
    <source>
        <dbReference type="Proteomes" id="UP000076798"/>
    </source>
</evidence>
<dbReference type="EMBL" id="KV428323">
    <property type="protein sequence ID" value="KZT32523.1"/>
    <property type="molecule type" value="Genomic_DNA"/>
</dbReference>